<dbReference type="Pfam" id="PF12704">
    <property type="entry name" value="MacB_PCD"/>
    <property type="match status" value="1"/>
</dbReference>
<keyword evidence="4 7" id="KW-1133">Transmembrane helix</keyword>
<sequence>MRTVDVLRMAWGQIIRRKVVTLLCMAGLAIGCAALIIALNVGKSVQTYTEKTLNENYRMDEITVSPNEGISSGVEGRKTGASSSGFDRGALTPRKLEVIRNLPHVVSVAPMLKLDYMEMVTSDGRSSGVEVIGTELASLRDFGFRFAQGAPSEMNGAAVVNYGATYGLVDPKVIQQMQEKLSEDPYNDELLQQFMELMSAPADLYQNQIQFKSPDPADMTKMRTSTSLRVMGVLKLQEGTNANNAMYDKKVYVSLDTARMLKDQLQNSETGPAGSGRLNSALVKVEDKKYVAQVEQQIQRLTLRTESNLFQEKAMSEQLDLYRKAAMGIGLFVMMLASLSIIVAMIMSTHQRRKQIGVMKVLGANLWQIREMFIVEAALLGLLGGTVGIVIAFLAVDQVNGLLASQMMSQEGGPMTVVIELSTLPAGMVFAVVVGVLAGIYPAISASRTNALRVIKSA</sequence>
<reference evidence="10 11" key="1">
    <citation type="submission" date="2019-08" db="EMBL/GenBank/DDBJ databases">
        <title>Genome sequencing of Paenibacillus faecis DSM 23593(T).</title>
        <authorList>
            <person name="Kook J.-K."/>
            <person name="Park S.-N."/>
            <person name="Lim Y.K."/>
        </authorList>
    </citation>
    <scope>NUCLEOTIDE SEQUENCE [LARGE SCALE GENOMIC DNA]</scope>
    <source>
        <strain evidence="10 11">DSM 23593</strain>
    </source>
</reference>
<dbReference type="GO" id="GO:0022857">
    <property type="term" value="F:transmembrane transporter activity"/>
    <property type="evidence" value="ECO:0007669"/>
    <property type="project" value="TreeGrafter"/>
</dbReference>
<evidence type="ECO:0000259" key="8">
    <source>
        <dbReference type="Pfam" id="PF02687"/>
    </source>
</evidence>
<feature type="domain" description="MacB-like periplasmic core" evidence="9">
    <location>
        <begin position="21"/>
        <end position="300"/>
    </location>
</feature>
<dbReference type="InterPro" id="IPR025857">
    <property type="entry name" value="MacB_PCD"/>
</dbReference>
<dbReference type="Pfam" id="PF02687">
    <property type="entry name" value="FtsX"/>
    <property type="match status" value="1"/>
</dbReference>
<comment type="similarity">
    <text evidence="6">Belongs to the ABC-4 integral membrane protein family.</text>
</comment>
<proteinExistence type="inferred from homology"/>
<feature type="domain" description="ABC3 transporter permease C-terminal" evidence="8">
    <location>
        <begin position="329"/>
        <end position="450"/>
    </location>
</feature>
<feature type="transmembrane region" description="Helical" evidence="7">
    <location>
        <begin position="20"/>
        <end position="41"/>
    </location>
</feature>
<dbReference type="InterPro" id="IPR050250">
    <property type="entry name" value="Macrolide_Exporter_MacB"/>
</dbReference>
<dbReference type="Proteomes" id="UP000325218">
    <property type="component" value="Unassembled WGS sequence"/>
</dbReference>
<evidence type="ECO:0000256" key="1">
    <source>
        <dbReference type="ARBA" id="ARBA00004651"/>
    </source>
</evidence>
<evidence type="ECO:0000256" key="2">
    <source>
        <dbReference type="ARBA" id="ARBA00022475"/>
    </source>
</evidence>
<evidence type="ECO:0000256" key="5">
    <source>
        <dbReference type="ARBA" id="ARBA00023136"/>
    </source>
</evidence>
<dbReference type="InterPro" id="IPR003838">
    <property type="entry name" value="ABC3_permease_C"/>
</dbReference>
<gene>
    <name evidence="10" type="ORF">FRY98_08855</name>
</gene>
<keyword evidence="3 7" id="KW-0812">Transmembrane</keyword>
<comment type="caution">
    <text evidence="10">The sequence shown here is derived from an EMBL/GenBank/DDBJ whole genome shotgun (WGS) entry which is preliminary data.</text>
</comment>
<protein>
    <submittedName>
        <fullName evidence="10">FtsX-like permease family protein</fullName>
    </submittedName>
</protein>
<evidence type="ECO:0000313" key="10">
    <source>
        <dbReference type="EMBL" id="TYA12808.1"/>
    </source>
</evidence>
<evidence type="ECO:0000256" key="7">
    <source>
        <dbReference type="SAM" id="Phobius"/>
    </source>
</evidence>
<evidence type="ECO:0000259" key="9">
    <source>
        <dbReference type="Pfam" id="PF12704"/>
    </source>
</evidence>
<dbReference type="PROSITE" id="PS51257">
    <property type="entry name" value="PROKAR_LIPOPROTEIN"/>
    <property type="match status" value="1"/>
</dbReference>
<dbReference type="AlphaFoldDB" id="A0A5D0CT18"/>
<keyword evidence="11" id="KW-1185">Reference proteome</keyword>
<evidence type="ECO:0000256" key="4">
    <source>
        <dbReference type="ARBA" id="ARBA00022989"/>
    </source>
</evidence>
<dbReference type="GO" id="GO:0005886">
    <property type="term" value="C:plasma membrane"/>
    <property type="evidence" value="ECO:0007669"/>
    <property type="project" value="UniProtKB-SubCell"/>
</dbReference>
<feature type="transmembrane region" description="Helical" evidence="7">
    <location>
        <begin position="325"/>
        <end position="346"/>
    </location>
</feature>
<keyword evidence="2" id="KW-1003">Cell membrane</keyword>
<organism evidence="10 11">
    <name type="scientific">Paenibacillus faecis</name>
    <dbReference type="NCBI Taxonomy" id="862114"/>
    <lineage>
        <taxon>Bacteria</taxon>
        <taxon>Bacillati</taxon>
        <taxon>Bacillota</taxon>
        <taxon>Bacilli</taxon>
        <taxon>Bacillales</taxon>
        <taxon>Paenibacillaceae</taxon>
        <taxon>Paenibacillus</taxon>
    </lineage>
</organism>
<evidence type="ECO:0000256" key="6">
    <source>
        <dbReference type="ARBA" id="ARBA00038076"/>
    </source>
</evidence>
<feature type="transmembrane region" description="Helical" evidence="7">
    <location>
        <begin position="416"/>
        <end position="444"/>
    </location>
</feature>
<dbReference type="PANTHER" id="PTHR30572">
    <property type="entry name" value="MEMBRANE COMPONENT OF TRANSPORTER-RELATED"/>
    <property type="match status" value="1"/>
</dbReference>
<evidence type="ECO:0000313" key="11">
    <source>
        <dbReference type="Proteomes" id="UP000325218"/>
    </source>
</evidence>
<dbReference type="RefSeq" id="WP_148451410.1">
    <property type="nucleotide sequence ID" value="NZ_VSDO01000002.1"/>
</dbReference>
<name>A0A5D0CT18_9BACL</name>
<comment type="subcellular location">
    <subcellularLocation>
        <location evidence="1">Cell membrane</location>
        <topology evidence="1">Multi-pass membrane protein</topology>
    </subcellularLocation>
</comment>
<dbReference type="PANTHER" id="PTHR30572:SF4">
    <property type="entry name" value="ABC TRANSPORTER PERMEASE YTRF"/>
    <property type="match status" value="1"/>
</dbReference>
<feature type="transmembrane region" description="Helical" evidence="7">
    <location>
        <begin position="373"/>
        <end position="396"/>
    </location>
</feature>
<dbReference type="EMBL" id="VSDO01000002">
    <property type="protein sequence ID" value="TYA12808.1"/>
    <property type="molecule type" value="Genomic_DNA"/>
</dbReference>
<dbReference type="OrthoDB" id="9770099at2"/>
<evidence type="ECO:0000256" key="3">
    <source>
        <dbReference type="ARBA" id="ARBA00022692"/>
    </source>
</evidence>
<accession>A0A5D0CT18</accession>
<keyword evidence="5 7" id="KW-0472">Membrane</keyword>